<gene>
    <name evidence="3" type="ORF">J2S17_003552</name>
</gene>
<keyword evidence="3" id="KW-0378">Hydrolase</keyword>
<keyword evidence="3" id="KW-0540">Nuclease</keyword>
<proteinExistence type="predicted"/>
<comment type="caution">
    <text evidence="3">The sequence shown here is derived from an EMBL/GenBank/DDBJ whole genome shotgun (WGS) entry which is preliminary data.</text>
</comment>
<evidence type="ECO:0000313" key="4">
    <source>
        <dbReference type="Proteomes" id="UP001238088"/>
    </source>
</evidence>
<dbReference type="RefSeq" id="WP_307476983.1">
    <property type="nucleotide sequence ID" value="NZ_JAUSUB010000016.1"/>
</dbReference>
<evidence type="ECO:0000256" key="1">
    <source>
        <dbReference type="SAM" id="Coils"/>
    </source>
</evidence>
<dbReference type="InterPro" id="IPR018309">
    <property type="entry name" value="Tscrpt_reg_PadR_C"/>
</dbReference>
<sequence>MDYIPSDEAILKLKIYKKEREQRLQKIKKAVQERLQSIKERNVMKARIIISSAVLRRRIEQEVKYIKWCEDSIRLIESCKFLWDEKDERPFAYSDVETALEAYFAELIEF</sequence>
<reference evidence="3 4" key="1">
    <citation type="submission" date="2023-07" db="EMBL/GenBank/DDBJ databases">
        <title>Genomic Encyclopedia of Type Strains, Phase IV (KMG-IV): sequencing the most valuable type-strain genomes for metagenomic binning, comparative biology and taxonomic classification.</title>
        <authorList>
            <person name="Goeker M."/>
        </authorList>
    </citation>
    <scope>NUCLEOTIDE SEQUENCE [LARGE SCALE GENOMIC DNA]</scope>
    <source>
        <strain evidence="3 4">DSM 23494</strain>
    </source>
</reference>
<dbReference type="EMBL" id="JAUSUB010000016">
    <property type="protein sequence ID" value="MDQ0271664.1"/>
    <property type="molecule type" value="Genomic_DNA"/>
</dbReference>
<dbReference type="Pfam" id="PF10400">
    <property type="entry name" value="Vir_act_alpha_C"/>
    <property type="match status" value="1"/>
</dbReference>
<keyword evidence="3" id="KW-0269">Exonuclease</keyword>
<protein>
    <submittedName>
        <fullName evidence="3">DNA repair exonuclease SbcCD nuclease subunit</fullName>
    </submittedName>
</protein>
<evidence type="ECO:0000313" key="3">
    <source>
        <dbReference type="EMBL" id="MDQ0271664.1"/>
    </source>
</evidence>
<keyword evidence="1" id="KW-0175">Coiled coil</keyword>
<name>A0ABU0AK81_9BACI</name>
<feature type="coiled-coil region" evidence="1">
    <location>
        <begin position="13"/>
        <end position="41"/>
    </location>
</feature>
<organism evidence="3 4">
    <name type="scientific">Cytobacillus purgationiresistens</name>
    <dbReference type="NCBI Taxonomy" id="863449"/>
    <lineage>
        <taxon>Bacteria</taxon>
        <taxon>Bacillati</taxon>
        <taxon>Bacillota</taxon>
        <taxon>Bacilli</taxon>
        <taxon>Bacillales</taxon>
        <taxon>Bacillaceae</taxon>
        <taxon>Cytobacillus</taxon>
    </lineage>
</organism>
<keyword evidence="4" id="KW-1185">Reference proteome</keyword>
<evidence type="ECO:0000259" key="2">
    <source>
        <dbReference type="Pfam" id="PF10400"/>
    </source>
</evidence>
<dbReference type="GO" id="GO:0004527">
    <property type="term" value="F:exonuclease activity"/>
    <property type="evidence" value="ECO:0007669"/>
    <property type="project" value="UniProtKB-KW"/>
</dbReference>
<dbReference type="Proteomes" id="UP001238088">
    <property type="component" value="Unassembled WGS sequence"/>
</dbReference>
<dbReference type="Gene3D" id="6.10.140.190">
    <property type="match status" value="1"/>
</dbReference>
<feature type="domain" description="Transcription regulator PadR C-terminal" evidence="2">
    <location>
        <begin position="2"/>
        <end position="76"/>
    </location>
</feature>
<accession>A0ABU0AK81</accession>